<organism evidence="1">
    <name type="scientific">Rhizophora mucronata</name>
    <name type="common">Asiatic mangrove</name>
    <dbReference type="NCBI Taxonomy" id="61149"/>
    <lineage>
        <taxon>Eukaryota</taxon>
        <taxon>Viridiplantae</taxon>
        <taxon>Streptophyta</taxon>
        <taxon>Embryophyta</taxon>
        <taxon>Tracheophyta</taxon>
        <taxon>Spermatophyta</taxon>
        <taxon>Magnoliopsida</taxon>
        <taxon>eudicotyledons</taxon>
        <taxon>Gunneridae</taxon>
        <taxon>Pentapetalae</taxon>
        <taxon>rosids</taxon>
        <taxon>fabids</taxon>
        <taxon>Malpighiales</taxon>
        <taxon>Rhizophoraceae</taxon>
        <taxon>Rhizophora</taxon>
    </lineage>
</organism>
<dbReference type="EMBL" id="GGEC01075463">
    <property type="protein sequence ID" value="MBX55947.1"/>
    <property type="molecule type" value="Transcribed_RNA"/>
</dbReference>
<evidence type="ECO:0000313" key="1">
    <source>
        <dbReference type="EMBL" id="MBX55947.1"/>
    </source>
</evidence>
<reference evidence="1" key="1">
    <citation type="submission" date="2018-02" db="EMBL/GenBank/DDBJ databases">
        <title>Rhizophora mucronata_Transcriptome.</title>
        <authorList>
            <person name="Meera S.P."/>
            <person name="Sreeshan A."/>
            <person name="Augustine A."/>
        </authorList>
    </citation>
    <scope>NUCLEOTIDE SEQUENCE</scope>
    <source>
        <tissue evidence="1">Leaf</tissue>
    </source>
</reference>
<name>A0A2P2PMF2_RHIMU</name>
<protein>
    <submittedName>
        <fullName evidence="1">Uncharacterized protein</fullName>
    </submittedName>
</protein>
<dbReference type="AlphaFoldDB" id="A0A2P2PMF2"/>
<proteinExistence type="predicted"/>
<accession>A0A2P2PMF2</accession>
<sequence>MCKPAMYVEHAKQKNRGEGGMCYKNFKTYQV</sequence>